<dbReference type="AlphaFoldDB" id="A0A1U6IEW2"/>
<dbReference type="RefSeq" id="WP_079731209.1">
    <property type="nucleotide sequence ID" value="NZ_FVZE01000006.1"/>
</dbReference>
<sequence>MSAPQHFPVQDCTEVDLMWDARRGLVFLEHDSECAALAAKLAARTARHRFLFPLCLLGAAVFGASCVLAQAMKWIAL</sequence>
<evidence type="ECO:0000313" key="2">
    <source>
        <dbReference type="EMBL" id="SLK06556.1"/>
    </source>
</evidence>
<feature type="transmembrane region" description="Helical" evidence="1">
    <location>
        <begin position="50"/>
        <end position="72"/>
    </location>
</feature>
<protein>
    <submittedName>
        <fullName evidence="2">Uncharacterized protein</fullName>
    </submittedName>
</protein>
<gene>
    <name evidence="2" type="ORF">SAMN06295987_1068</name>
</gene>
<keyword evidence="3" id="KW-1185">Reference proteome</keyword>
<keyword evidence="1" id="KW-0472">Membrane</keyword>
<accession>A0A1U6IEW2</accession>
<reference evidence="3" key="1">
    <citation type="submission" date="2017-02" db="EMBL/GenBank/DDBJ databases">
        <authorList>
            <person name="Varghese N."/>
            <person name="Submissions S."/>
        </authorList>
    </citation>
    <scope>NUCLEOTIDE SEQUENCE [LARGE SCALE GENOMIC DNA]</scope>
    <source>
        <strain evidence="3">SM117</strain>
    </source>
</reference>
<evidence type="ECO:0000256" key="1">
    <source>
        <dbReference type="SAM" id="Phobius"/>
    </source>
</evidence>
<dbReference type="STRING" id="428990.SAMN06295987_1068"/>
<evidence type="ECO:0000313" key="3">
    <source>
        <dbReference type="Proteomes" id="UP000190989"/>
    </source>
</evidence>
<dbReference type="EMBL" id="FVZE01000006">
    <property type="protein sequence ID" value="SLK06556.1"/>
    <property type="molecule type" value="Genomic_DNA"/>
</dbReference>
<dbReference type="Proteomes" id="UP000190989">
    <property type="component" value="Unassembled WGS sequence"/>
</dbReference>
<keyword evidence="1" id="KW-0812">Transmembrane</keyword>
<keyword evidence="1" id="KW-1133">Transmembrane helix</keyword>
<name>A0A1U6IEW2_9SPHN</name>
<proteinExistence type="predicted"/>
<organism evidence="2 3">
    <name type="scientific">Novosphingobium mathurense</name>
    <dbReference type="NCBI Taxonomy" id="428990"/>
    <lineage>
        <taxon>Bacteria</taxon>
        <taxon>Pseudomonadati</taxon>
        <taxon>Pseudomonadota</taxon>
        <taxon>Alphaproteobacteria</taxon>
        <taxon>Sphingomonadales</taxon>
        <taxon>Sphingomonadaceae</taxon>
        <taxon>Novosphingobium</taxon>
    </lineage>
</organism>